<evidence type="ECO:0000313" key="8">
    <source>
        <dbReference type="Proteomes" id="UP000217944"/>
    </source>
</evidence>
<evidence type="ECO:0000259" key="6">
    <source>
        <dbReference type="Pfam" id="PF01258"/>
    </source>
</evidence>
<dbReference type="AlphaFoldDB" id="A0A292YAH4"/>
<feature type="domain" description="Zinc finger DksA/TraR C4-type" evidence="6">
    <location>
        <begin position="79"/>
        <end position="114"/>
    </location>
</feature>
<proteinExistence type="predicted"/>
<dbReference type="RefSeq" id="WP_096257902.1">
    <property type="nucleotide sequence ID" value="NZ_BDME01000001.1"/>
</dbReference>
<name>A0A292YAH4_9BACT</name>
<protein>
    <submittedName>
        <fullName evidence="7">DnaK suppressor protein</fullName>
    </submittedName>
</protein>
<dbReference type="PANTHER" id="PTHR33823:SF4">
    <property type="entry name" value="GENERAL STRESS PROTEIN 16O"/>
    <property type="match status" value="1"/>
</dbReference>
<dbReference type="InterPro" id="IPR000962">
    <property type="entry name" value="Znf_DskA_TraR"/>
</dbReference>
<evidence type="ECO:0000256" key="3">
    <source>
        <dbReference type="ARBA" id="ARBA00022833"/>
    </source>
</evidence>
<keyword evidence="2" id="KW-0863">Zinc-finger</keyword>
<organism evidence="7 8">
    <name type="scientific">Lebetimonas natsushimae</name>
    <dbReference type="NCBI Taxonomy" id="1936991"/>
    <lineage>
        <taxon>Bacteria</taxon>
        <taxon>Pseudomonadati</taxon>
        <taxon>Campylobacterota</taxon>
        <taxon>Epsilonproteobacteria</taxon>
        <taxon>Nautiliales</taxon>
        <taxon>Nautiliaceae</taxon>
        <taxon>Lebetimonas</taxon>
    </lineage>
</organism>
<dbReference type="PROSITE" id="PS01102">
    <property type="entry name" value="ZF_DKSA_1"/>
    <property type="match status" value="1"/>
</dbReference>
<dbReference type="NCBIfam" id="NF033459">
    <property type="entry name" value="DksA_like"/>
    <property type="match status" value="1"/>
</dbReference>
<keyword evidence="3" id="KW-0862">Zinc</keyword>
<dbReference type="Pfam" id="PF01258">
    <property type="entry name" value="zf-dskA_traR"/>
    <property type="match status" value="1"/>
</dbReference>
<evidence type="ECO:0000256" key="4">
    <source>
        <dbReference type="PROSITE-ProRule" id="PRU00510"/>
    </source>
</evidence>
<dbReference type="Proteomes" id="UP000217944">
    <property type="component" value="Unassembled WGS sequence"/>
</dbReference>
<dbReference type="InterPro" id="IPR020458">
    <property type="entry name" value="Znf_DskA_TraR_CS"/>
</dbReference>
<sequence>MTMNNYHIFKEKLLERKNEIIKILNDLTNEIKELTCSEVCDEGDEAMSAMDSGRKQQIYITLKNELEEIDIALKKIDEGTYGICEMCEEPINKDRLLVKPYAKYCIICREIIEKEGKNKK</sequence>
<dbReference type="PANTHER" id="PTHR33823">
    <property type="entry name" value="RNA POLYMERASE-BINDING TRANSCRIPTION FACTOR DKSA-RELATED"/>
    <property type="match status" value="1"/>
</dbReference>
<gene>
    <name evidence="7" type="ORF">LNAT_P0023</name>
</gene>
<dbReference type="GO" id="GO:0008270">
    <property type="term" value="F:zinc ion binding"/>
    <property type="evidence" value="ECO:0007669"/>
    <property type="project" value="UniProtKB-KW"/>
</dbReference>
<reference evidence="7 8" key="1">
    <citation type="journal article" date="2017" name="Syst. Appl. Microbiol.">
        <title>Lebetimonas natsushimae sp. nov., a novel strictly anaerobic, moderately thermophilic chemoautotroph isolated from a deep-sea hydrothermal vent polychaete nest in the Mid-Okinawa Trough.</title>
        <authorList>
            <person name="Nagata R."/>
            <person name="Takaki Y."/>
            <person name="Tame A."/>
            <person name="Nunoura T."/>
            <person name="Muto H."/>
            <person name="Mino S."/>
            <person name="Sawayama S."/>
            <person name="Takai K."/>
            <person name="Nakagawa S."/>
        </authorList>
    </citation>
    <scope>NUCLEOTIDE SEQUENCE [LARGE SCALE GENOMIC DNA]</scope>
    <source>
        <strain evidence="7 8">HS1857</strain>
    </source>
</reference>
<keyword evidence="5" id="KW-0175">Coiled coil</keyword>
<dbReference type="PROSITE" id="PS51128">
    <property type="entry name" value="ZF_DKSA_2"/>
    <property type="match status" value="1"/>
</dbReference>
<accession>A0A292YAH4</accession>
<evidence type="ECO:0000256" key="5">
    <source>
        <dbReference type="SAM" id="Coils"/>
    </source>
</evidence>
<dbReference type="SUPFAM" id="SSF109635">
    <property type="entry name" value="DnaK suppressor protein DksA, alpha-hairpin domain"/>
    <property type="match status" value="1"/>
</dbReference>
<dbReference type="InterPro" id="IPR037187">
    <property type="entry name" value="DnaK_N"/>
</dbReference>
<feature type="zinc finger region" description="dksA C4-type" evidence="4">
    <location>
        <begin position="84"/>
        <end position="108"/>
    </location>
</feature>
<evidence type="ECO:0000256" key="1">
    <source>
        <dbReference type="ARBA" id="ARBA00022723"/>
    </source>
</evidence>
<evidence type="ECO:0000256" key="2">
    <source>
        <dbReference type="ARBA" id="ARBA00022771"/>
    </source>
</evidence>
<comment type="caution">
    <text evidence="7">The sequence shown here is derived from an EMBL/GenBank/DDBJ whole genome shotgun (WGS) entry which is preliminary data.</text>
</comment>
<evidence type="ECO:0000313" key="7">
    <source>
        <dbReference type="EMBL" id="GAX86728.1"/>
    </source>
</evidence>
<keyword evidence="8" id="KW-1185">Reference proteome</keyword>
<keyword evidence="1" id="KW-0479">Metal-binding</keyword>
<dbReference type="EMBL" id="BDME01000001">
    <property type="protein sequence ID" value="GAX86728.1"/>
    <property type="molecule type" value="Genomic_DNA"/>
</dbReference>
<dbReference type="OrthoDB" id="9803742at2"/>
<dbReference type="Gene3D" id="1.20.120.910">
    <property type="entry name" value="DksA, coiled-coil domain"/>
    <property type="match status" value="1"/>
</dbReference>
<dbReference type="SUPFAM" id="SSF57716">
    <property type="entry name" value="Glucocorticoid receptor-like (DNA-binding domain)"/>
    <property type="match status" value="1"/>
</dbReference>
<feature type="coiled-coil region" evidence="5">
    <location>
        <begin position="10"/>
        <end position="37"/>
    </location>
</feature>